<name>A0A6N2T5J4_9FIRM</name>
<dbReference type="GO" id="GO:0030246">
    <property type="term" value="F:carbohydrate binding"/>
    <property type="evidence" value="ECO:0007669"/>
    <property type="project" value="InterPro"/>
</dbReference>
<accession>A0A6N2T5J4</accession>
<organism evidence="2">
    <name type="scientific">[Clostridium] nexile</name>
    <dbReference type="NCBI Taxonomy" id="29361"/>
    <lineage>
        <taxon>Bacteria</taxon>
        <taxon>Bacillati</taxon>
        <taxon>Bacillota</taxon>
        <taxon>Clostridia</taxon>
        <taxon>Lachnospirales</taxon>
        <taxon>Lachnospiraceae</taxon>
        <taxon>Tyzzerella</taxon>
    </lineage>
</organism>
<dbReference type="AlphaFoldDB" id="A0A6N2T5J4"/>
<dbReference type="GO" id="GO:0004553">
    <property type="term" value="F:hydrolase activity, hydrolyzing O-glycosyl compounds"/>
    <property type="evidence" value="ECO:0007669"/>
    <property type="project" value="InterPro"/>
</dbReference>
<dbReference type="EMBL" id="CACRTG010000010">
    <property type="protein sequence ID" value="VYS99065.1"/>
    <property type="molecule type" value="Genomic_DNA"/>
</dbReference>
<dbReference type="Pfam" id="PF16011">
    <property type="entry name" value="CBM9_2"/>
    <property type="match status" value="1"/>
</dbReference>
<dbReference type="InterPro" id="IPR010502">
    <property type="entry name" value="Carb-bd_dom_fam9"/>
</dbReference>
<dbReference type="CDD" id="cd09620">
    <property type="entry name" value="CBM9_like_3"/>
    <property type="match status" value="1"/>
</dbReference>
<gene>
    <name evidence="2" type="ORF">CNLFYP112_01570</name>
</gene>
<proteinExistence type="predicted"/>
<dbReference type="GO" id="GO:0016052">
    <property type="term" value="P:carbohydrate catabolic process"/>
    <property type="evidence" value="ECO:0007669"/>
    <property type="project" value="InterPro"/>
</dbReference>
<dbReference type="SUPFAM" id="SSF49344">
    <property type="entry name" value="CBD9-like"/>
    <property type="match status" value="1"/>
</dbReference>
<sequence length="205" mass="23934">MKYTVKKICEKSDIKKCENFVIDKYMWNSTQEPKTYGWLGYLENKGFFVKMVCEEQNPKRTKTEHRERVCDDSAVEVFMSFVEEGETLTNDSMYINFEINSNGALFAKYGKGRKNRQFIAEDVVSETEIQADIKEDYWTVEFVIPESFLKKICDLEAIKSGKIFYCNFYKISEDPEIEHYGAYAPIGSETPNFHLPVFFAEAIVE</sequence>
<evidence type="ECO:0000313" key="2">
    <source>
        <dbReference type="EMBL" id="VYS99065.1"/>
    </source>
</evidence>
<evidence type="ECO:0000259" key="1">
    <source>
        <dbReference type="Pfam" id="PF16011"/>
    </source>
</evidence>
<dbReference type="Gene3D" id="2.60.40.1190">
    <property type="match status" value="1"/>
</dbReference>
<feature type="domain" description="Carbohydrate-binding" evidence="1">
    <location>
        <begin position="16"/>
        <end position="200"/>
    </location>
</feature>
<reference evidence="2" key="1">
    <citation type="submission" date="2019-11" db="EMBL/GenBank/DDBJ databases">
        <authorList>
            <person name="Feng L."/>
        </authorList>
    </citation>
    <scope>NUCLEOTIDE SEQUENCE</scope>
    <source>
        <strain evidence="2">CnexileLFYP112</strain>
    </source>
</reference>
<protein>
    <recommendedName>
        <fullName evidence="1">Carbohydrate-binding domain-containing protein</fullName>
    </recommendedName>
</protein>